<name>E0VNJ3_PEDHC</name>
<dbReference type="Proteomes" id="UP000009046">
    <property type="component" value="Unassembled WGS sequence"/>
</dbReference>
<evidence type="ECO:0000313" key="4">
    <source>
        <dbReference type="Proteomes" id="UP000009046"/>
    </source>
</evidence>
<dbReference type="InParanoid" id="E0VNJ3"/>
<dbReference type="GeneID" id="8231770"/>
<proteinExistence type="predicted"/>
<dbReference type="VEuPathDB" id="VectorBase:PHUM335440"/>
<dbReference type="HOGENOM" id="CLU_2087702_0_0_1"/>
<evidence type="ECO:0000256" key="1">
    <source>
        <dbReference type="SAM" id="Coils"/>
    </source>
</evidence>
<dbReference type="EMBL" id="AAZO01003904">
    <property type="status" value="NOT_ANNOTATED_CDS"/>
    <property type="molecule type" value="Genomic_DNA"/>
</dbReference>
<dbReference type="AlphaFoldDB" id="E0VNJ3"/>
<dbReference type="KEGG" id="phu:Phum_PHUM335440"/>
<gene>
    <name evidence="3" type="primary">8231770</name>
    <name evidence="2" type="ORF">Phum_PHUM335440</name>
</gene>
<sequence>MKDIFDEILQLLPSSTLEILKQHKTDSEHCGHKLEQLLNETLDIQNKQTERELQRKCIDVNSKLNEDILIYRKKLKEAQCKYECFEDFPPNMAEAKKAIDDIRERIKKHDKDINSLF</sequence>
<accession>E0VNJ3</accession>
<protein>
    <submittedName>
        <fullName evidence="2 3">Uncharacterized protein</fullName>
    </submittedName>
</protein>
<dbReference type="EMBL" id="DS235339">
    <property type="protein sequence ID" value="EEB14949.1"/>
    <property type="molecule type" value="Genomic_DNA"/>
</dbReference>
<keyword evidence="1" id="KW-0175">Coiled coil</keyword>
<reference evidence="2" key="1">
    <citation type="submission" date="2007-04" db="EMBL/GenBank/DDBJ databases">
        <title>Annotation of Pediculus humanus corporis strain USDA.</title>
        <authorList>
            <person name="Kirkness E."/>
            <person name="Hannick L."/>
            <person name="Hass B."/>
            <person name="Bruggner R."/>
            <person name="Lawson D."/>
            <person name="Bidwell S."/>
            <person name="Joardar V."/>
            <person name="Caler E."/>
            <person name="Walenz B."/>
            <person name="Inman J."/>
            <person name="Schobel S."/>
            <person name="Galinsky K."/>
            <person name="Amedeo P."/>
            <person name="Strausberg R."/>
        </authorList>
    </citation>
    <scope>NUCLEOTIDE SEQUENCE</scope>
    <source>
        <strain evidence="2">USDA</strain>
    </source>
</reference>
<keyword evidence="4" id="KW-1185">Reference proteome</keyword>
<reference evidence="3" key="3">
    <citation type="submission" date="2021-02" db="UniProtKB">
        <authorList>
            <consortium name="EnsemblMetazoa"/>
        </authorList>
    </citation>
    <scope>IDENTIFICATION</scope>
    <source>
        <strain evidence="3">USDA</strain>
    </source>
</reference>
<dbReference type="RefSeq" id="XP_002427687.1">
    <property type="nucleotide sequence ID" value="XM_002427642.1"/>
</dbReference>
<dbReference type="EnsemblMetazoa" id="PHUM335440-RA">
    <property type="protein sequence ID" value="PHUM335440-PA"/>
    <property type="gene ID" value="PHUM335440"/>
</dbReference>
<organism>
    <name type="scientific">Pediculus humanus subsp. corporis</name>
    <name type="common">Body louse</name>
    <dbReference type="NCBI Taxonomy" id="121224"/>
    <lineage>
        <taxon>Eukaryota</taxon>
        <taxon>Metazoa</taxon>
        <taxon>Ecdysozoa</taxon>
        <taxon>Arthropoda</taxon>
        <taxon>Hexapoda</taxon>
        <taxon>Insecta</taxon>
        <taxon>Pterygota</taxon>
        <taxon>Neoptera</taxon>
        <taxon>Paraneoptera</taxon>
        <taxon>Psocodea</taxon>
        <taxon>Troctomorpha</taxon>
        <taxon>Phthiraptera</taxon>
        <taxon>Anoplura</taxon>
        <taxon>Pediculidae</taxon>
        <taxon>Pediculus</taxon>
    </lineage>
</organism>
<feature type="coiled-coil region" evidence="1">
    <location>
        <begin position="61"/>
        <end position="112"/>
    </location>
</feature>
<evidence type="ECO:0000313" key="2">
    <source>
        <dbReference type="EMBL" id="EEB14949.1"/>
    </source>
</evidence>
<evidence type="ECO:0000313" key="3">
    <source>
        <dbReference type="EnsemblMetazoa" id="PHUM335440-PA"/>
    </source>
</evidence>
<dbReference type="CTD" id="8231770"/>
<reference evidence="2" key="2">
    <citation type="submission" date="2007-04" db="EMBL/GenBank/DDBJ databases">
        <title>The genome of the human body louse.</title>
        <authorList>
            <consortium name="The Human Body Louse Genome Consortium"/>
            <person name="Kirkness E."/>
            <person name="Walenz B."/>
            <person name="Hass B."/>
            <person name="Bruggner R."/>
            <person name="Strausberg R."/>
        </authorList>
    </citation>
    <scope>NUCLEOTIDE SEQUENCE</scope>
    <source>
        <strain evidence="2">USDA</strain>
    </source>
</reference>